<comment type="catalytic activity">
    <reaction evidence="4">
        <text>2 cob(II)yrinate a,c diamide + reduced [electron-transfer flavoprotein] + 2 ATP = 2 adenosylcob(III)yrinate a,c-diamide + 2 triphosphate + oxidized [electron-transfer flavoprotein] + 3 H(+)</text>
        <dbReference type="Rhea" id="RHEA:11528"/>
        <dbReference type="Rhea" id="RHEA-COMP:10685"/>
        <dbReference type="Rhea" id="RHEA-COMP:10686"/>
        <dbReference type="ChEBI" id="CHEBI:15378"/>
        <dbReference type="ChEBI" id="CHEBI:18036"/>
        <dbReference type="ChEBI" id="CHEBI:30616"/>
        <dbReference type="ChEBI" id="CHEBI:57692"/>
        <dbReference type="ChEBI" id="CHEBI:58307"/>
        <dbReference type="ChEBI" id="CHEBI:58503"/>
        <dbReference type="ChEBI" id="CHEBI:58537"/>
        <dbReference type="EC" id="2.5.1.17"/>
    </reaction>
</comment>
<name>A0A1G1YZS4_9BACT</name>
<evidence type="ECO:0000313" key="7">
    <source>
        <dbReference type="Proteomes" id="UP000178179"/>
    </source>
</evidence>
<dbReference type="InterPro" id="IPR016030">
    <property type="entry name" value="CblAdoTrfase-like"/>
</dbReference>
<protein>
    <recommendedName>
        <fullName evidence="4">Corrinoid adenosyltransferase</fullName>
        <ecNumber evidence="4">2.5.1.17</ecNumber>
    </recommendedName>
    <alternativeName>
        <fullName evidence="4">Cob(II)alamin adenosyltransferase</fullName>
    </alternativeName>
    <alternativeName>
        <fullName evidence="4">Cob(II)yrinic acid a,c-diamide adenosyltransferase</fullName>
    </alternativeName>
    <alternativeName>
        <fullName evidence="4">Cobinamide/cobalamin adenosyltransferase</fullName>
    </alternativeName>
</protein>
<keyword evidence="1 4" id="KW-0808">Transferase</keyword>
<dbReference type="PANTHER" id="PTHR12213:SF0">
    <property type="entry name" value="CORRINOID ADENOSYLTRANSFERASE MMAB"/>
    <property type="match status" value="1"/>
</dbReference>
<dbReference type="GO" id="GO:0009236">
    <property type="term" value="P:cobalamin biosynthetic process"/>
    <property type="evidence" value="ECO:0007669"/>
    <property type="project" value="UniProtKB-UniRule"/>
</dbReference>
<dbReference type="EC" id="2.5.1.17" evidence="4"/>
<evidence type="ECO:0000256" key="2">
    <source>
        <dbReference type="ARBA" id="ARBA00022741"/>
    </source>
</evidence>
<dbReference type="SUPFAM" id="SSF89028">
    <property type="entry name" value="Cobalamin adenosyltransferase-like"/>
    <property type="match status" value="1"/>
</dbReference>
<dbReference type="Pfam" id="PF01923">
    <property type="entry name" value="Cob_adeno_trans"/>
    <property type="match status" value="1"/>
</dbReference>
<proteinExistence type="inferred from homology"/>
<evidence type="ECO:0000256" key="3">
    <source>
        <dbReference type="ARBA" id="ARBA00022840"/>
    </source>
</evidence>
<dbReference type="InterPro" id="IPR029499">
    <property type="entry name" value="PduO-typ"/>
</dbReference>
<dbReference type="Gene3D" id="1.20.1200.10">
    <property type="entry name" value="Cobalamin adenosyltransferase-like"/>
    <property type="match status" value="1"/>
</dbReference>
<dbReference type="GO" id="GO:0008817">
    <property type="term" value="F:corrinoid adenosyltransferase activity"/>
    <property type="evidence" value="ECO:0007669"/>
    <property type="project" value="UniProtKB-UniRule"/>
</dbReference>
<evidence type="ECO:0000256" key="4">
    <source>
        <dbReference type="RuleBase" id="RU366026"/>
    </source>
</evidence>
<dbReference type="UniPathway" id="UPA00148">
    <property type="reaction ID" value="UER00233"/>
</dbReference>
<comment type="catalytic activity">
    <reaction evidence="4">
        <text>2 cob(II)alamin + reduced [electron-transfer flavoprotein] + 2 ATP = 2 adenosylcob(III)alamin + 2 triphosphate + oxidized [electron-transfer flavoprotein] + 3 H(+)</text>
        <dbReference type="Rhea" id="RHEA:28671"/>
        <dbReference type="Rhea" id="RHEA-COMP:10685"/>
        <dbReference type="Rhea" id="RHEA-COMP:10686"/>
        <dbReference type="ChEBI" id="CHEBI:15378"/>
        <dbReference type="ChEBI" id="CHEBI:16304"/>
        <dbReference type="ChEBI" id="CHEBI:18036"/>
        <dbReference type="ChEBI" id="CHEBI:18408"/>
        <dbReference type="ChEBI" id="CHEBI:30616"/>
        <dbReference type="ChEBI" id="CHEBI:57692"/>
        <dbReference type="ChEBI" id="CHEBI:58307"/>
        <dbReference type="EC" id="2.5.1.17"/>
    </reaction>
</comment>
<organism evidence="6 7">
    <name type="scientific">Candidatus Colwellbacteria bacterium GWA2_46_10</name>
    <dbReference type="NCBI Taxonomy" id="1797684"/>
    <lineage>
        <taxon>Bacteria</taxon>
        <taxon>Candidatus Colwelliibacteriota</taxon>
    </lineage>
</organism>
<dbReference type="PANTHER" id="PTHR12213">
    <property type="entry name" value="CORRINOID ADENOSYLTRANSFERASE"/>
    <property type="match status" value="1"/>
</dbReference>
<dbReference type="NCBIfam" id="TIGR00636">
    <property type="entry name" value="PduO_Nterm"/>
    <property type="match status" value="1"/>
</dbReference>
<evidence type="ECO:0000259" key="5">
    <source>
        <dbReference type="Pfam" id="PF01923"/>
    </source>
</evidence>
<dbReference type="GO" id="GO:0005524">
    <property type="term" value="F:ATP binding"/>
    <property type="evidence" value="ECO:0007669"/>
    <property type="project" value="UniProtKB-UniRule"/>
</dbReference>
<feature type="domain" description="Cobalamin adenosyltransferase-like" evidence="5">
    <location>
        <begin position="2"/>
        <end position="173"/>
    </location>
</feature>
<evidence type="ECO:0000256" key="1">
    <source>
        <dbReference type="ARBA" id="ARBA00022679"/>
    </source>
</evidence>
<comment type="pathway">
    <text evidence="4">Cofactor biosynthesis; adenosylcobalamin biosynthesis; adenosylcobalamin from cob(II)yrinate a,c-diamide: step 2/7.</text>
</comment>
<keyword evidence="3 4" id="KW-0067">ATP-binding</keyword>
<reference evidence="6 7" key="1">
    <citation type="journal article" date="2016" name="Nat. Commun.">
        <title>Thousands of microbial genomes shed light on interconnected biogeochemical processes in an aquifer system.</title>
        <authorList>
            <person name="Anantharaman K."/>
            <person name="Brown C.T."/>
            <person name="Hug L.A."/>
            <person name="Sharon I."/>
            <person name="Castelle C.J."/>
            <person name="Probst A.J."/>
            <person name="Thomas B.C."/>
            <person name="Singh A."/>
            <person name="Wilkins M.J."/>
            <person name="Karaoz U."/>
            <person name="Brodie E.L."/>
            <person name="Williams K.H."/>
            <person name="Hubbard S.S."/>
            <person name="Banfield J.F."/>
        </authorList>
    </citation>
    <scope>NUCLEOTIDE SEQUENCE [LARGE SCALE GENOMIC DNA]</scope>
</reference>
<keyword evidence="2 4" id="KW-0547">Nucleotide-binding</keyword>
<keyword evidence="4" id="KW-0169">Cobalamin biosynthesis</keyword>
<dbReference type="AlphaFoldDB" id="A0A1G1YZS4"/>
<comment type="similarity">
    <text evidence="4">Belongs to the Cob(I)alamin adenosyltransferase family.</text>
</comment>
<dbReference type="Proteomes" id="UP000178179">
    <property type="component" value="Unassembled WGS sequence"/>
</dbReference>
<gene>
    <name evidence="6" type="ORF">A2119_02715</name>
</gene>
<dbReference type="EMBL" id="MHIS01000004">
    <property type="protein sequence ID" value="OGY56907.1"/>
    <property type="molecule type" value="Genomic_DNA"/>
</dbReference>
<dbReference type="InterPro" id="IPR036451">
    <property type="entry name" value="CblAdoTrfase-like_sf"/>
</dbReference>
<comment type="caution">
    <text evidence="6">The sequence shown here is derived from an EMBL/GenBank/DDBJ whole genome shotgun (WGS) entry which is preliminary data.</text>
</comment>
<accession>A0A1G1YZS4</accession>
<sequence length="188" mass="20863">MLYTGKGDKGTTKVLDSKERFSKGSDMAEALGSLDELNSFLGLCKFEARHMQEGGVAVGKKEEKTSDILREVQENLFIIQAQVAGADKRITKPKLTKVERVINLIEKEIPPLKSFSIAGGTELSALLDIARTVARRTERRVVTVKELGLRKLPGHTLPYLNRLSSLLFALARLSNHRSGIKEENPSYK</sequence>
<evidence type="ECO:0000313" key="6">
    <source>
        <dbReference type="EMBL" id="OGY56907.1"/>
    </source>
</evidence>